<evidence type="ECO:0000313" key="3">
    <source>
        <dbReference type="Proteomes" id="UP000184212"/>
    </source>
</evidence>
<feature type="signal peptide" evidence="1">
    <location>
        <begin position="1"/>
        <end position="20"/>
    </location>
</feature>
<dbReference type="STRING" id="947013.SAMN04488109_0472"/>
<feature type="chain" id="PRO_5011979606" description="Outer membrane protein beta-barrel domain-containing protein" evidence="1">
    <location>
        <begin position="21"/>
        <end position="277"/>
    </location>
</feature>
<evidence type="ECO:0000256" key="1">
    <source>
        <dbReference type="SAM" id="SignalP"/>
    </source>
</evidence>
<accession>A0A1M5K6L2</accession>
<reference evidence="2 3" key="1">
    <citation type="submission" date="2016-11" db="EMBL/GenBank/DDBJ databases">
        <authorList>
            <person name="Jaros S."/>
            <person name="Januszkiewicz K."/>
            <person name="Wedrychowicz H."/>
        </authorList>
    </citation>
    <scope>NUCLEOTIDE SEQUENCE [LARGE SCALE GENOMIC DNA]</scope>
    <source>
        <strain evidence="2 3">DSM 24574</strain>
    </source>
</reference>
<keyword evidence="1" id="KW-0732">Signal</keyword>
<dbReference type="RefSeq" id="WP_245804019.1">
    <property type="nucleotide sequence ID" value="NZ_FQWQ01000001.1"/>
</dbReference>
<organism evidence="2 3">
    <name type="scientific">Chryseolinea serpens</name>
    <dbReference type="NCBI Taxonomy" id="947013"/>
    <lineage>
        <taxon>Bacteria</taxon>
        <taxon>Pseudomonadati</taxon>
        <taxon>Bacteroidota</taxon>
        <taxon>Cytophagia</taxon>
        <taxon>Cytophagales</taxon>
        <taxon>Fulvivirgaceae</taxon>
        <taxon>Chryseolinea</taxon>
    </lineage>
</organism>
<dbReference type="Proteomes" id="UP000184212">
    <property type="component" value="Unassembled WGS sequence"/>
</dbReference>
<dbReference type="EMBL" id="FQWQ01000001">
    <property type="protein sequence ID" value="SHG48425.1"/>
    <property type="molecule type" value="Genomic_DNA"/>
</dbReference>
<keyword evidence="3" id="KW-1185">Reference proteome</keyword>
<dbReference type="AlphaFoldDB" id="A0A1M5K6L2"/>
<protein>
    <recommendedName>
        <fullName evidence="4">Outer membrane protein beta-barrel domain-containing protein</fullName>
    </recommendedName>
</protein>
<sequence length="277" mass="31858">MRLVYFLSFLGVLATLSLQAQNDESGEKKKKLKGEFFFEWGYHRDTYSNSTIHFEDHKTGDYDFTLHNAKASDKPDWDHFFHTPLTVPQYVLSGGYFFNDKHDLGIEVCWNHLKYVVDDNQLLHVTGQVNEHHLDTMMVVTPDFVHFEHTNGNNYLMISLLKRVQIVHSRNEQHVLSANFRLGGGGLVPKTDSYIMGKHNDGPFRLSGYVIGVGGALRYDVFRYLFLQFGIKGSWANYTDAKLYEQGRAQHSFFSAQYILSAGFNIPTKGYKLRPTI</sequence>
<name>A0A1M5K6L2_9BACT</name>
<gene>
    <name evidence="2" type="ORF">SAMN04488109_0472</name>
</gene>
<evidence type="ECO:0000313" key="2">
    <source>
        <dbReference type="EMBL" id="SHG48425.1"/>
    </source>
</evidence>
<evidence type="ECO:0008006" key="4">
    <source>
        <dbReference type="Google" id="ProtNLM"/>
    </source>
</evidence>
<proteinExistence type="predicted"/>